<feature type="domain" description="Glycosyl hydrolase family 13 catalytic" evidence="5">
    <location>
        <begin position="145"/>
        <end position="578"/>
    </location>
</feature>
<keyword evidence="7" id="KW-1185">Reference proteome</keyword>
<dbReference type="InterPro" id="IPR013783">
    <property type="entry name" value="Ig-like_fold"/>
</dbReference>
<feature type="region of interest" description="Disordered" evidence="4">
    <location>
        <begin position="479"/>
        <end position="499"/>
    </location>
</feature>
<name>A0A7K3WGT7_9ACTN</name>
<evidence type="ECO:0000256" key="1">
    <source>
        <dbReference type="ARBA" id="ARBA00008061"/>
    </source>
</evidence>
<dbReference type="PANTHER" id="PTHR43002">
    <property type="entry name" value="GLYCOGEN DEBRANCHING ENZYME"/>
    <property type="match status" value="1"/>
</dbReference>
<dbReference type="NCBIfam" id="TIGR02100">
    <property type="entry name" value="glgX_debranch"/>
    <property type="match status" value="1"/>
</dbReference>
<dbReference type="EMBL" id="JAAGWK010000025">
    <property type="protein sequence ID" value="NEL55698.1"/>
    <property type="molecule type" value="Genomic_DNA"/>
</dbReference>
<dbReference type="AlphaFoldDB" id="A0A7K3WGT7"/>
<dbReference type="InterPro" id="IPR013780">
    <property type="entry name" value="Glyco_hydro_b"/>
</dbReference>
<evidence type="ECO:0000256" key="2">
    <source>
        <dbReference type="ARBA" id="ARBA00022801"/>
    </source>
</evidence>
<dbReference type="InterPro" id="IPR044505">
    <property type="entry name" value="GlgX_Isoamylase_N_E_set"/>
</dbReference>
<dbReference type="SUPFAM" id="SSF81296">
    <property type="entry name" value="E set domains"/>
    <property type="match status" value="1"/>
</dbReference>
<protein>
    <submittedName>
        <fullName evidence="6">Glycogen debranching protein GlgX</fullName>
    </submittedName>
</protein>
<comment type="caution">
    <text evidence="6">The sequence shown here is derived from an EMBL/GenBank/DDBJ whole genome shotgun (WGS) entry which is preliminary data.</text>
</comment>
<sequence length="715" mass="78800">MRQVTESTSALPAEVWPGSPAPLGAHWDGTGTNVALWSAAAHAVDLCLFDADGTEHRQRLQETTHQVWHGRLSGVGPGQLYGYRVHGPYDPARGARHNPAKLLLDPYARAVHGEQTLHPSIFGFAEGHPEVPDARDSAPFVPRGVVVHDSFPWDGDRRLATPWSDTVIYEVHVKGATMRHPEVPPALRGTYAGLAHPAFVEHLVALGVTAVELLPVHHFVSEPHALSRGLTNYWGYNSLGYFAPHAAYSATGSRGGQVTEFKAMVKSLHAAGIEVILDVVYNHTAEGSHTGPTLSLKGIDNGGYYRLQAEDPSRYTDYTGCGNTLDVRRPQVLAMLMDSLRYWVTEMHVDGFRFDLASALARSLHDVDRLSAFFDVIHQDPVVSTVKLIAEPWDIGEGGYQVGNFPPLWTEWNGKYRDTVRDVWSGARVGVRDLAYRLTGSSDLYRSDGRKPFASINFVTAHDGFTMADLVAYQQKRNEANGEDNRDGESHNRNWNCGVEGPTDDPAVLALRTRQVRNHLATLLLSTGVPMLTAGDELGRTQLGNNNAYCQDNEISWLDWSSVDDDLRAFVSRLAAIRHAAPVLRQDAFFEGHELPGTGGTRDLAWFAPGGGQLTSSDWFDNQLQTIGMYLDGRGIRHRDERGRPVVDDSYLIWLNAGADELTVQLPGPPWADGYELVLTTDEPTGALPRTTVVPPGPIRLEGRTVWLLRVVRRP</sequence>
<gene>
    <name evidence="6" type="primary">glgX</name>
    <name evidence="6" type="ORF">G1H19_17085</name>
</gene>
<evidence type="ECO:0000256" key="3">
    <source>
        <dbReference type="ARBA" id="ARBA00023295"/>
    </source>
</evidence>
<evidence type="ECO:0000259" key="5">
    <source>
        <dbReference type="SMART" id="SM00642"/>
    </source>
</evidence>
<dbReference type="Gene3D" id="2.60.40.1180">
    <property type="entry name" value="Golgi alpha-mannosidase II"/>
    <property type="match status" value="1"/>
</dbReference>
<reference evidence="6 7" key="1">
    <citation type="submission" date="2020-02" db="EMBL/GenBank/DDBJ databases">
        <title>The whole genome sequence of CPCC 205119.</title>
        <authorList>
            <person name="Jiang Z."/>
        </authorList>
    </citation>
    <scope>NUCLEOTIDE SEQUENCE [LARGE SCALE GENOMIC DNA]</scope>
    <source>
        <strain evidence="6 7">CPCC 205119</strain>
    </source>
</reference>
<dbReference type="InterPro" id="IPR014756">
    <property type="entry name" value="Ig_E-set"/>
</dbReference>
<dbReference type="Gene3D" id="3.20.20.80">
    <property type="entry name" value="Glycosidases"/>
    <property type="match status" value="1"/>
</dbReference>
<keyword evidence="3" id="KW-0326">Glycosidase</keyword>
<dbReference type="CDD" id="cd02856">
    <property type="entry name" value="E_set_GDE_Isoamylase_N"/>
    <property type="match status" value="1"/>
</dbReference>
<dbReference type="Pfam" id="PF02922">
    <property type="entry name" value="CBM_48"/>
    <property type="match status" value="1"/>
</dbReference>
<keyword evidence="2" id="KW-0378">Hydrolase</keyword>
<dbReference type="Gene3D" id="2.60.40.10">
    <property type="entry name" value="Immunoglobulins"/>
    <property type="match status" value="1"/>
</dbReference>
<accession>A0A7K3WGT7</accession>
<dbReference type="SMART" id="SM00642">
    <property type="entry name" value="Aamy"/>
    <property type="match status" value="1"/>
</dbReference>
<dbReference type="GO" id="GO:0004135">
    <property type="term" value="F:amylo-alpha-1,6-glucosidase activity"/>
    <property type="evidence" value="ECO:0007669"/>
    <property type="project" value="InterPro"/>
</dbReference>
<feature type="compositionally biased region" description="Basic and acidic residues" evidence="4">
    <location>
        <begin position="479"/>
        <end position="492"/>
    </location>
</feature>
<dbReference type="GO" id="GO:0005980">
    <property type="term" value="P:glycogen catabolic process"/>
    <property type="evidence" value="ECO:0007669"/>
    <property type="project" value="InterPro"/>
</dbReference>
<evidence type="ECO:0000313" key="6">
    <source>
        <dbReference type="EMBL" id="NEL55698.1"/>
    </source>
</evidence>
<dbReference type="InterPro" id="IPR006047">
    <property type="entry name" value="GH13_cat_dom"/>
</dbReference>
<dbReference type="InterPro" id="IPR004193">
    <property type="entry name" value="Glyco_hydro_13_N"/>
</dbReference>
<dbReference type="CDD" id="cd11326">
    <property type="entry name" value="AmyAc_Glg_debranch"/>
    <property type="match status" value="1"/>
</dbReference>
<dbReference type="InterPro" id="IPR011837">
    <property type="entry name" value="Glycogen_debranch_GlgX"/>
</dbReference>
<dbReference type="SUPFAM" id="SSF51011">
    <property type="entry name" value="Glycosyl hydrolase domain"/>
    <property type="match status" value="1"/>
</dbReference>
<dbReference type="Proteomes" id="UP000470470">
    <property type="component" value="Unassembled WGS sequence"/>
</dbReference>
<dbReference type="InterPro" id="IPR017853">
    <property type="entry name" value="GH"/>
</dbReference>
<proteinExistence type="inferred from homology"/>
<dbReference type="SUPFAM" id="SSF51445">
    <property type="entry name" value="(Trans)glycosidases"/>
    <property type="match status" value="1"/>
</dbReference>
<comment type="similarity">
    <text evidence="1">Belongs to the glycosyl hydrolase 13 family.</text>
</comment>
<evidence type="ECO:0000313" key="7">
    <source>
        <dbReference type="Proteomes" id="UP000470470"/>
    </source>
</evidence>
<organism evidence="6 7">
    <name type="scientific">Goekera deserti</name>
    <dbReference type="NCBI Taxonomy" id="2497753"/>
    <lineage>
        <taxon>Bacteria</taxon>
        <taxon>Bacillati</taxon>
        <taxon>Actinomycetota</taxon>
        <taxon>Actinomycetes</taxon>
        <taxon>Geodermatophilales</taxon>
        <taxon>Geodermatophilaceae</taxon>
        <taxon>Goekera</taxon>
    </lineage>
</organism>
<evidence type="ECO:0000256" key="4">
    <source>
        <dbReference type="SAM" id="MobiDB-lite"/>
    </source>
</evidence>